<dbReference type="Proteomes" id="UP000314294">
    <property type="component" value="Unassembled WGS sequence"/>
</dbReference>
<gene>
    <name evidence="2" type="ORF">EYF80_018448</name>
</gene>
<sequence length="67" mass="7007">MSNKLLVGFRSTHPLGVKVSFDAEAVDDTGGRQAVVHAGQQDQQQGQEVGSSSFRVALDRAGAPPLS</sequence>
<protein>
    <submittedName>
        <fullName evidence="2">Uncharacterized protein</fullName>
    </submittedName>
</protein>
<keyword evidence="3" id="KW-1185">Reference proteome</keyword>
<evidence type="ECO:0000256" key="1">
    <source>
        <dbReference type="SAM" id="MobiDB-lite"/>
    </source>
</evidence>
<reference evidence="2 3" key="1">
    <citation type="submission" date="2019-03" db="EMBL/GenBank/DDBJ databases">
        <title>First draft genome of Liparis tanakae, snailfish: a comprehensive survey of snailfish specific genes.</title>
        <authorList>
            <person name="Kim W."/>
            <person name="Song I."/>
            <person name="Jeong J.-H."/>
            <person name="Kim D."/>
            <person name="Kim S."/>
            <person name="Ryu S."/>
            <person name="Song J.Y."/>
            <person name="Lee S.K."/>
        </authorList>
    </citation>
    <scope>NUCLEOTIDE SEQUENCE [LARGE SCALE GENOMIC DNA]</scope>
    <source>
        <tissue evidence="2">Muscle</tissue>
    </source>
</reference>
<name>A0A4Z2I0P7_9TELE</name>
<organism evidence="2 3">
    <name type="scientific">Liparis tanakae</name>
    <name type="common">Tanaka's snailfish</name>
    <dbReference type="NCBI Taxonomy" id="230148"/>
    <lineage>
        <taxon>Eukaryota</taxon>
        <taxon>Metazoa</taxon>
        <taxon>Chordata</taxon>
        <taxon>Craniata</taxon>
        <taxon>Vertebrata</taxon>
        <taxon>Euteleostomi</taxon>
        <taxon>Actinopterygii</taxon>
        <taxon>Neopterygii</taxon>
        <taxon>Teleostei</taxon>
        <taxon>Neoteleostei</taxon>
        <taxon>Acanthomorphata</taxon>
        <taxon>Eupercaria</taxon>
        <taxon>Perciformes</taxon>
        <taxon>Cottioidei</taxon>
        <taxon>Cottales</taxon>
        <taxon>Liparidae</taxon>
        <taxon>Liparis</taxon>
    </lineage>
</organism>
<accession>A0A4Z2I0P7</accession>
<evidence type="ECO:0000313" key="2">
    <source>
        <dbReference type="EMBL" id="TNN71370.1"/>
    </source>
</evidence>
<feature type="compositionally biased region" description="Low complexity" evidence="1">
    <location>
        <begin position="33"/>
        <end position="53"/>
    </location>
</feature>
<dbReference type="AlphaFoldDB" id="A0A4Z2I0P7"/>
<proteinExistence type="predicted"/>
<evidence type="ECO:0000313" key="3">
    <source>
        <dbReference type="Proteomes" id="UP000314294"/>
    </source>
</evidence>
<dbReference type="EMBL" id="SRLO01000151">
    <property type="protein sequence ID" value="TNN71370.1"/>
    <property type="molecule type" value="Genomic_DNA"/>
</dbReference>
<comment type="caution">
    <text evidence="2">The sequence shown here is derived from an EMBL/GenBank/DDBJ whole genome shotgun (WGS) entry which is preliminary data.</text>
</comment>
<feature type="region of interest" description="Disordered" evidence="1">
    <location>
        <begin position="32"/>
        <end position="67"/>
    </location>
</feature>